<comment type="caution">
    <text evidence="1">The sequence shown here is derived from an EMBL/GenBank/DDBJ whole genome shotgun (WGS) entry which is preliminary data.</text>
</comment>
<sequence>MPTREDVKTKVIQLLSIVSSMDIGKIKEESHLKSDLLLASAMIKALAGPYTAISKGFGGSMITITEAGKVDTVKSVIDLIWGKIPPSNKQ</sequence>
<organism evidence="1 2">
    <name type="scientific">Candidatus Electronema aureum</name>
    <dbReference type="NCBI Taxonomy" id="2005002"/>
    <lineage>
        <taxon>Bacteria</taxon>
        <taxon>Pseudomonadati</taxon>
        <taxon>Thermodesulfobacteriota</taxon>
        <taxon>Desulfobulbia</taxon>
        <taxon>Desulfobulbales</taxon>
        <taxon>Desulfobulbaceae</taxon>
        <taxon>Candidatus Electronema</taxon>
    </lineage>
</organism>
<dbReference type="Gene3D" id="1.10.1200.10">
    <property type="entry name" value="ACP-like"/>
    <property type="match status" value="1"/>
</dbReference>
<dbReference type="EMBL" id="NQJD01000071">
    <property type="protein sequence ID" value="TAA73689.1"/>
    <property type="molecule type" value="Genomic_DNA"/>
</dbReference>
<reference evidence="1" key="1">
    <citation type="submission" date="2017-07" db="EMBL/GenBank/DDBJ databases">
        <title>The cable genome - Insights into the physiology and evolution of filamentous bacteria capable of sulfide oxidation via long distance electron transfer.</title>
        <authorList>
            <person name="Thorup C."/>
            <person name="Bjerg J.T."/>
            <person name="Schreiber L."/>
            <person name="Nielsen L.P."/>
            <person name="Kjeldsen K.U."/>
            <person name="Boesen T."/>
            <person name="Boggild A."/>
            <person name="Meysman F."/>
            <person name="Geelhoed J."/>
            <person name="Schramm A."/>
        </authorList>
    </citation>
    <scope>NUCLEOTIDE SEQUENCE [LARGE SCALE GENOMIC DNA]</scope>
    <source>
        <strain evidence="1">GS</strain>
    </source>
</reference>
<evidence type="ECO:0000313" key="2">
    <source>
        <dbReference type="Proteomes" id="UP000316238"/>
    </source>
</evidence>
<dbReference type="InterPro" id="IPR036736">
    <property type="entry name" value="ACP-like_sf"/>
</dbReference>
<dbReference type="Proteomes" id="UP000316238">
    <property type="component" value="Unassembled WGS sequence"/>
</dbReference>
<protein>
    <submittedName>
        <fullName evidence="1">Uncharacterized protein</fullName>
    </submittedName>
</protein>
<evidence type="ECO:0000313" key="1">
    <source>
        <dbReference type="EMBL" id="TAA73689.1"/>
    </source>
</evidence>
<proteinExistence type="predicted"/>
<gene>
    <name evidence="1" type="ORF">CDV28_1717</name>
</gene>
<name>A0A521FY38_9BACT</name>
<accession>A0A521FY38</accession>
<keyword evidence="2" id="KW-1185">Reference proteome</keyword>
<dbReference type="AlphaFoldDB" id="A0A521FY38"/>